<dbReference type="Proteomes" id="UP000225889">
    <property type="component" value="Unassembled WGS sequence"/>
</dbReference>
<evidence type="ECO:0000313" key="1">
    <source>
        <dbReference type="EMBL" id="PHU35696.1"/>
    </source>
</evidence>
<gene>
    <name evidence="1" type="ORF">CSX01_03590</name>
</gene>
<dbReference type="AlphaFoldDB" id="A0A2G3DXE6"/>
<evidence type="ECO:0008006" key="3">
    <source>
        <dbReference type="Google" id="ProtNLM"/>
    </source>
</evidence>
<dbReference type="RefSeq" id="WP_099391468.1">
    <property type="nucleotide sequence ID" value="NZ_PDYF01000008.1"/>
</dbReference>
<reference evidence="1 2" key="2">
    <citation type="submission" date="2017-10" db="EMBL/GenBank/DDBJ databases">
        <authorList>
            <person name="Banno H."/>
            <person name="Chua N.-H."/>
        </authorList>
    </citation>
    <scope>NUCLEOTIDE SEQUENCE [LARGE SCALE GENOMIC DNA]</scope>
    <source>
        <strain evidence="1 2">JK626</strain>
    </source>
</reference>
<dbReference type="Pfam" id="PF08817">
    <property type="entry name" value="YukD"/>
    <property type="match status" value="1"/>
</dbReference>
<name>A0A2G3DXE6_9FIRM</name>
<reference evidence="1 2" key="1">
    <citation type="submission" date="2017-10" db="EMBL/GenBank/DDBJ databases">
        <title>Resolving the taxonomy of Roseburia spp., Eubacterium rectale and Agathobacter spp. through phylogenomic analysis.</title>
        <authorList>
            <person name="Sheridan P.O."/>
            <person name="Walker A.W."/>
            <person name="Duncan S.H."/>
            <person name="Scott K.P."/>
            <person name="Toole P.W.O."/>
            <person name="Luis P."/>
            <person name="Flint H.J."/>
        </authorList>
    </citation>
    <scope>NUCLEOTIDE SEQUENCE [LARGE SCALE GENOMIC DNA]</scope>
    <source>
        <strain evidence="1 2">JK626</strain>
    </source>
</reference>
<dbReference type="InterPro" id="IPR024962">
    <property type="entry name" value="YukD-like"/>
</dbReference>
<organism evidence="1 2">
    <name type="scientific">Pseudobutyrivibrio ruminis</name>
    <dbReference type="NCBI Taxonomy" id="46206"/>
    <lineage>
        <taxon>Bacteria</taxon>
        <taxon>Bacillati</taxon>
        <taxon>Bacillota</taxon>
        <taxon>Clostridia</taxon>
        <taxon>Lachnospirales</taxon>
        <taxon>Lachnospiraceae</taxon>
        <taxon>Pseudobutyrivibrio</taxon>
    </lineage>
</organism>
<accession>A0A2G3DXE6</accession>
<sequence length="82" mass="8981">MNEKVVMIFHIGEKSVDIEAPLDITANEFVLGINTGFNLGLDLNNPDENFLRAENPVALVKGEKTLAELGLRNGTSIFAPQR</sequence>
<comment type="caution">
    <text evidence="1">The sequence shown here is derived from an EMBL/GenBank/DDBJ whole genome shotgun (WGS) entry which is preliminary data.</text>
</comment>
<protein>
    <recommendedName>
        <fullName evidence="3">WXG100 protein secretion system (Wss), protein YukD</fullName>
    </recommendedName>
</protein>
<evidence type="ECO:0000313" key="2">
    <source>
        <dbReference type="Proteomes" id="UP000225889"/>
    </source>
</evidence>
<dbReference type="EMBL" id="PDYF01000008">
    <property type="protein sequence ID" value="PHU35696.1"/>
    <property type="molecule type" value="Genomic_DNA"/>
</dbReference>
<proteinExistence type="predicted"/>